<evidence type="ECO:0000313" key="1">
    <source>
        <dbReference type="EMBL" id="KAI4386239.1"/>
    </source>
</evidence>
<keyword evidence="2" id="KW-1185">Reference proteome</keyword>
<sequence>MPSLAVVSGGIWNFGKEAWLAGGSALMGVIRVARSTSAGAPFWSFRALRKLNFGNDTNLANESGITDTNFDALDRGFIFESSLGKDSNPSSVRMNLALSDNVENKLTGVPFAEAVPLELTHREVVTGKWVDDSQNPARETVVDAASGGSTEDGAFSSSGGRRLEENGGSSFIGKQSHDAKPFAGFNTPTSEVNFVSSATAKIEFAAKRETSDFSRFKKKNGNSKPSTPVHSHLMQDLV</sequence>
<accession>A0ACB9S8R9</accession>
<dbReference type="Proteomes" id="UP001057402">
    <property type="component" value="Chromosome 2"/>
</dbReference>
<reference evidence="2" key="1">
    <citation type="journal article" date="2023" name="Front. Plant Sci.">
        <title>Chromosomal-level genome assembly of Melastoma candidum provides insights into trichome evolution.</title>
        <authorList>
            <person name="Zhong Y."/>
            <person name="Wu W."/>
            <person name="Sun C."/>
            <person name="Zou P."/>
            <person name="Liu Y."/>
            <person name="Dai S."/>
            <person name="Zhou R."/>
        </authorList>
    </citation>
    <scope>NUCLEOTIDE SEQUENCE [LARGE SCALE GENOMIC DNA]</scope>
</reference>
<dbReference type="EMBL" id="CM042881">
    <property type="protein sequence ID" value="KAI4386239.1"/>
    <property type="molecule type" value="Genomic_DNA"/>
</dbReference>
<name>A0ACB9S8R9_9MYRT</name>
<proteinExistence type="predicted"/>
<gene>
    <name evidence="1" type="ORF">MLD38_004186</name>
</gene>
<evidence type="ECO:0000313" key="2">
    <source>
        <dbReference type="Proteomes" id="UP001057402"/>
    </source>
</evidence>
<organism evidence="1 2">
    <name type="scientific">Melastoma candidum</name>
    <dbReference type="NCBI Taxonomy" id="119954"/>
    <lineage>
        <taxon>Eukaryota</taxon>
        <taxon>Viridiplantae</taxon>
        <taxon>Streptophyta</taxon>
        <taxon>Embryophyta</taxon>
        <taxon>Tracheophyta</taxon>
        <taxon>Spermatophyta</taxon>
        <taxon>Magnoliopsida</taxon>
        <taxon>eudicotyledons</taxon>
        <taxon>Gunneridae</taxon>
        <taxon>Pentapetalae</taxon>
        <taxon>rosids</taxon>
        <taxon>malvids</taxon>
        <taxon>Myrtales</taxon>
        <taxon>Melastomataceae</taxon>
        <taxon>Melastomatoideae</taxon>
        <taxon>Melastomateae</taxon>
        <taxon>Melastoma</taxon>
    </lineage>
</organism>
<comment type="caution">
    <text evidence="1">The sequence shown here is derived from an EMBL/GenBank/DDBJ whole genome shotgun (WGS) entry which is preliminary data.</text>
</comment>
<protein>
    <submittedName>
        <fullName evidence="1">Uncharacterized protein</fullName>
    </submittedName>
</protein>